<dbReference type="EMBL" id="AEQP01000022">
    <property type="protein sequence ID" value="EFV94272.1"/>
    <property type="molecule type" value="Genomic_DNA"/>
</dbReference>
<dbReference type="InterPro" id="IPR050229">
    <property type="entry name" value="GlpE_sulfurtransferase"/>
</dbReference>
<dbReference type="PROSITE" id="PS50206">
    <property type="entry name" value="RHODANESE_3"/>
    <property type="match status" value="1"/>
</dbReference>
<dbReference type="RefSeq" id="WP_005674823.1">
    <property type="nucleotide sequence ID" value="NZ_CP146288.1"/>
</dbReference>
<comment type="caution">
    <text evidence="2">The sequence shown here is derived from an EMBL/GenBank/DDBJ whole genome shotgun (WGS) entry which is preliminary data.</text>
</comment>
<reference evidence="2 3" key="1">
    <citation type="submission" date="2010-12" db="EMBL/GenBank/DDBJ databases">
        <authorList>
            <person name="Muzny D."/>
            <person name="Qin X."/>
            <person name="Deng J."/>
            <person name="Jiang H."/>
            <person name="Liu Y."/>
            <person name="Qu J."/>
            <person name="Song X.-Z."/>
            <person name="Zhang L."/>
            <person name="Thornton R."/>
            <person name="Coyle M."/>
            <person name="Francisco L."/>
            <person name="Jackson L."/>
            <person name="Javaid M."/>
            <person name="Korchina V."/>
            <person name="Kovar C."/>
            <person name="Mata R."/>
            <person name="Mathew T."/>
            <person name="Ngo R."/>
            <person name="Nguyen L."/>
            <person name="Nguyen N."/>
            <person name="Okwuonu G."/>
            <person name="Ongeri F."/>
            <person name="Pham C."/>
            <person name="Simmons D."/>
            <person name="Wilczek-Boney K."/>
            <person name="Hale W."/>
            <person name="Jakkamsetti A."/>
            <person name="Pham P."/>
            <person name="Ruth R."/>
            <person name="San Lucas F."/>
            <person name="Warren J."/>
            <person name="Zhang J."/>
            <person name="Zhao Z."/>
            <person name="Zhou C."/>
            <person name="Zhu D."/>
            <person name="Lee S."/>
            <person name="Bess C."/>
            <person name="Blankenburg K."/>
            <person name="Forbes L."/>
            <person name="Fu Q."/>
            <person name="Gubbala S."/>
            <person name="Hirani K."/>
            <person name="Jayaseelan J.C."/>
            <person name="Lara F."/>
            <person name="Munidasa M."/>
            <person name="Palculict T."/>
            <person name="Patil S."/>
            <person name="Pu L.-L."/>
            <person name="Saada N."/>
            <person name="Tang L."/>
            <person name="Weissenberger G."/>
            <person name="Zhu Y."/>
            <person name="Hemphill L."/>
            <person name="Shang Y."/>
            <person name="Youmans B."/>
            <person name="Ayvaz T."/>
            <person name="Ross M."/>
            <person name="Santibanez J."/>
            <person name="Aqrawi P."/>
            <person name="Gross S."/>
            <person name="Joshi V."/>
            <person name="Fowler G."/>
            <person name="Nazareth L."/>
            <person name="Reid J."/>
            <person name="Worley K."/>
            <person name="Petrosino J."/>
            <person name="Highlander S."/>
            <person name="Gibbs R."/>
        </authorList>
    </citation>
    <scope>NUCLEOTIDE SEQUENCE [LARGE SCALE GENOMIC DNA]</scope>
    <source>
        <strain evidence="2 3">ATCC 51599</strain>
    </source>
</reference>
<dbReference type="AlphaFoldDB" id="E7S0C3"/>
<organism evidence="2 3">
    <name type="scientific">Lautropia mirabilis ATCC 51599</name>
    <dbReference type="NCBI Taxonomy" id="887898"/>
    <lineage>
        <taxon>Bacteria</taxon>
        <taxon>Pseudomonadati</taxon>
        <taxon>Pseudomonadota</taxon>
        <taxon>Betaproteobacteria</taxon>
        <taxon>Burkholderiales</taxon>
        <taxon>Burkholderiaceae</taxon>
        <taxon>Lautropia</taxon>
    </lineage>
</organism>
<evidence type="ECO:0000259" key="1">
    <source>
        <dbReference type="PROSITE" id="PS50206"/>
    </source>
</evidence>
<protein>
    <submittedName>
        <fullName evidence="2">Rhodanese-like protein</fullName>
    </submittedName>
</protein>
<dbReference type="SMART" id="SM00450">
    <property type="entry name" value="RHOD"/>
    <property type="match status" value="1"/>
</dbReference>
<dbReference type="GO" id="GO:0004792">
    <property type="term" value="F:thiosulfate-cyanide sulfurtransferase activity"/>
    <property type="evidence" value="ECO:0007669"/>
    <property type="project" value="InterPro"/>
</dbReference>
<dbReference type="InterPro" id="IPR001307">
    <property type="entry name" value="Thiosulphate_STrfase_CS"/>
</dbReference>
<proteinExistence type="predicted"/>
<dbReference type="PANTHER" id="PTHR43031:SF18">
    <property type="entry name" value="RHODANESE-RELATED SULFURTRANSFERASES"/>
    <property type="match status" value="1"/>
</dbReference>
<dbReference type="Pfam" id="PF00581">
    <property type="entry name" value="Rhodanese"/>
    <property type="match status" value="1"/>
</dbReference>
<sequence length="137" mass="14235">MNFISQNVFLIIIALASGGMLLWQAIRGGGGTALGALAATQLINQKGAQVADLRDDRDFRAGHLPGARHVMPDKVQTFAAGVDASKPILLVCANGVQSAKASKALKASGRSEVYSLEGGIDAWQQAGLPLVNPKDKA</sequence>
<accession>E7S0C3</accession>
<dbReference type="HOGENOM" id="CLU_089574_1_5_4"/>
<dbReference type="eggNOG" id="COG0607">
    <property type="taxonomic scope" value="Bacteria"/>
</dbReference>
<dbReference type="STRING" id="887898.HMPREF0551_2387"/>
<gene>
    <name evidence="2" type="ORF">HMPREF0551_2387</name>
</gene>
<dbReference type="Gene3D" id="3.40.250.10">
    <property type="entry name" value="Rhodanese-like domain"/>
    <property type="match status" value="1"/>
</dbReference>
<evidence type="ECO:0000313" key="3">
    <source>
        <dbReference type="Proteomes" id="UP000011021"/>
    </source>
</evidence>
<dbReference type="InterPro" id="IPR036873">
    <property type="entry name" value="Rhodanese-like_dom_sf"/>
</dbReference>
<dbReference type="Proteomes" id="UP000011021">
    <property type="component" value="Unassembled WGS sequence"/>
</dbReference>
<dbReference type="InterPro" id="IPR001763">
    <property type="entry name" value="Rhodanese-like_dom"/>
</dbReference>
<dbReference type="PANTHER" id="PTHR43031">
    <property type="entry name" value="FAD-DEPENDENT OXIDOREDUCTASE"/>
    <property type="match status" value="1"/>
</dbReference>
<keyword evidence="3" id="KW-1185">Reference proteome</keyword>
<evidence type="ECO:0000313" key="2">
    <source>
        <dbReference type="EMBL" id="EFV94272.1"/>
    </source>
</evidence>
<dbReference type="SUPFAM" id="SSF52821">
    <property type="entry name" value="Rhodanese/Cell cycle control phosphatase"/>
    <property type="match status" value="1"/>
</dbReference>
<name>E7S0C3_9BURK</name>
<dbReference type="PROSITE" id="PS00380">
    <property type="entry name" value="RHODANESE_1"/>
    <property type="match status" value="1"/>
</dbReference>
<dbReference type="CDD" id="cd00158">
    <property type="entry name" value="RHOD"/>
    <property type="match status" value="1"/>
</dbReference>
<feature type="domain" description="Rhodanese" evidence="1">
    <location>
        <begin position="44"/>
        <end position="132"/>
    </location>
</feature>